<organism evidence="2 3">
    <name type="scientific">Parascaris equorum</name>
    <name type="common">Equine roundworm</name>
    <dbReference type="NCBI Taxonomy" id="6256"/>
    <lineage>
        <taxon>Eukaryota</taxon>
        <taxon>Metazoa</taxon>
        <taxon>Ecdysozoa</taxon>
        <taxon>Nematoda</taxon>
        <taxon>Chromadorea</taxon>
        <taxon>Rhabditida</taxon>
        <taxon>Spirurina</taxon>
        <taxon>Ascaridomorpha</taxon>
        <taxon>Ascaridoidea</taxon>
        <taxon>Ascarididae</taxon>
        <taxon>Parascaris</taxon>
    </lineage>
</organism>
<proteinExistence type="predicted"/>
<dbReference type="AlphaFoldDB" id="A0A914RT90"/>
<sequence>MLTVSKHSMNNKSLNERVRMKREHHVVQCKLRLAQFASDSNAVAA</sequence>
<feature type="region of interest" description="Disordered" evidence="1">
    <location>
        <begin position="1"/>
        <end position="21"/>
    </location>
</feature>
<keyword evidence="2" id="KW-1185">Reference proteome</keyword>
<feature type="compositionally biased region" description="Polar residues" evidence="1">
    <location>
        <begin position="1"/>
        <end position="13"/>
    </location>
</feature>
<accession>A0A914RT90</accession>
<name>A0A914RT90_PAREQ</name>
<evidence type="ECO:0000313" key="3">
    <source>
        <dbReference type="WBParaSite" id="PEQ_0000953301-mRNA-1"/>
    </source>
</evidence>
<evidence type="ECO:0000256" key="1">
    <source>
        <dbReference type="SAM" id="MobiDB-lite"/>
    </source>
</evidence>
<dbReference type="WBParaSite" id="PEQ_0000953301-mRNA-1">
    <property type="protein sequence ID" value="PEQ_0000953301-mRNA-1"/>
    <property type="gene ID" value="PEQ_0000953301"/>
</dbReference>
<reference evidence="3" key="1">
    <citation type="submission" date="2022-11" db="UniProtKB">
        <authorList>
            <consortium name="WormBaseParasite"/>
        </authorList>
    </citation>
    <scope>IDENTIFICATION</scope>
</reference>
<evidence type="ECO:0000313" key="2">
    <source>
        <dbReference type="Proteomes" id="UP000887564"/>
    </source>
</evidence>
<protein>
    <submittedName>
        <fullName evidence="3">Uncharacterized protein</fullName>
    </submittedName>
</protein>
<dbReference type="Proteomes" id="UP000887564">
    <property type="component" value="Unplaced"/>
</dbReference>